<dbReference type="Proteomes" id="UP000694523">
    <property type="component" value="Unplaced"/>
</dbReference>
<organism evidence="4 5">
    <name type="scientific">Neogobius melanostomus</name>
    <name type="common">round goby</name>
    <dbReference type="NCBI Taxonomy" id="47308"/>
    <lineage>
        <taxon>Eukaryota</taxon>
        <taxon>Metazoa</taxon>
        <taxon>Chordata</taxon>
        <taxon>Craniata</taxon>
        <taxon>Vertebrata</taxon>
        <taxon>Euteleostomi</taxon>
        <taxon>Actinopterygii</taxon>
        <taxon>Neopterygii</taxon>
        <taxon>Teleostei</taxon>
        <taxon>Neoteleostei</taxon>
        <taxon>Acanthomorphata</taxon>
        <taxon>Gobiaria</taxon>
        <taxon>Gobiiformes</taxon>
        <taxon>Gobioidei</taxon>
        <taxon>Gobiidae</taxon>
        <taxon>Benthophilinae</taxon>
        <taxon>Neogobiini</taxon>
        <taxon>Neogobius</taxon>
    </lineage>
</organism>
<dbReference type="PANTHER" id="PTHR22420">
    <property type="entry name" value="PROTEIN FAM81A"/>
    <property type="match status" value="1"/>
</dbReference>
<reference evidence="4" key="1">
    <citation type="submission" date="2025-08" db="UniProtKB">
        <authorList>
            <consortium name="Ensembl"/>
        </authorList>
    </citation>
    <scope>IDENTIFICATION</scope>
</reference>
<dbReference type="Ensembl" id="ENSNMLT00000043635.1">
    <property type="protein sequence ID" value="ENSNMLP00000039218.1"/>
    <property type="gene ID" value="ENSNMLG00000024136.1"/>
</dbReference>
<comment type="similarity">
    <text evidence="2">Belongs to the FAM81 family.</text>
</comment>
<feature type="coiled-coil region" evidence="3">
    <location>
        <begin position="131"/>
        <end position="158"/>
    </location>
</feature>
<evidence type="ECO:0000256" key="1">
    <source>
        <dbReference type="ARBA" id="ARBA00023054"/>
    </source>
</evidence>
<keyword evidence="1 3" id="KW-0175">Coiled coil</keyword>
<sequence length="175" mass="19940">TNLSLTLHSFWPVVHVFSGRGKLEYPEETQDKTLAVLLEQAFRIKDEVAASLQCSQGCVHTQTLSHKLLESHILTITRIVKQLSLNIQTLERQIAQRDSAVCGTTRAVQWLDHKNMAGIGDLRGRVASAEVNSSQRQVLRLQQEVTQLRSAVDAKMNKLQVKVRFHTIWKYWRSP</sequence>
<evidence type="ECO:0000313" key="4">
    <source>
        <dbReference type="Ensembl" id="ENSNMLP00000039218.1"/>
    </source>
</evidence>
<dbReference type="InterPro" id="IPR029619">
    <property type="entry name" value="FAM81"/>
</dbReference>
<dbReference type="AlphaFoldDB" id="A0A8C6WXI3"/>
<proteinExistence type="inferred from homology"/>
<reference evidence="4" key="2">
    <citation type="submission" date="2025-09" db="UniProtKB">
        <authorList>
            <consortium name="Ensembl"/>
        </authorList>
    </citation>
    <scope>IDENTIFICATION</scope>
</reference>
<name>A0A8C6WXI3_9GOBI</name>
<evidence type="ECO:0000256" key="3">
    <source>
        <dbReference type="SAM" id="Coils"/>
    </source>
</evidence>
<evidence type="ECO:0000256" key="2">
    <source>
        <dbReference type="ARBA" id="ARBA00046344"/>
    </source>
</evidence>
<accession>A0A8C6WXI3</accession>
<protein>
    <submittedName>
        <fullName evidence="4">Family with sequence similarity 81 member B</fullName>
    </submittedName>
</protein>
<keyword evidence="5" id="KW-1185">Reference proteome</keyword>
<evidence type="ECO:0000313" key="5">
    <source>
        <dbReference type="Proteomes" id="UP000694523"/>
    </source>
</evidence>
<dbReference type="PANTHER" id="PTHR22420:SF5">
    <property type="entry name" value="PROTEIN FAM81B"/>
    <property type="match status" value="1"/>
</dbReference>